<name>A0A0E9TQG1_ANGAN</name>
<reference evidence="1" key="1">
    <citation type="submission" date="2014-11" db="EMBL/GenBank/DDBJ databases">
        <authorList>
            <person name="Amaro Gonzalez C."/>
        </authorList>
    </citation>
    <scope>NUCLEOTIDE SEQUENCE</scope>
</reference>
<protein>
    <submittedName>
        <fullName evidence="1">Uncharacterized protein</fullName>
    </submittedName>
</protein>
<sequence length="20" mass="2331">MDMAVSRMLTGSSRLEHFVY</sequence>
<organism evidence="1">
    <name type="scientific">Anguilla anguilla</name>
    <name type="common">European freshwater eel</name>
    <name type="synonym">Muraena anguilla</name>
    <dbReference type="NCBI Taxonomy" id="7936"/>
    <lineage>
        <taxon>Eukaryota</taxon>
        <taxon>Metazoa</taxon>
        <taxon>Chordata</taxon>
        <taxon>Craniata</taxon>
        <taxon>Vertebrata</taxon>
        <taxon>Euteleostomi</taxon>
        <taxon>Actinopterygii</taxon>
        <taxon>Neopterygii</taxon>
        <taxon>Teleostei</taxon>
        <taxon>Anguilliformes</taxon>
        <taxon>Anguillidae</taxon>
        <taxon>Anguilla</taxon>
    </lineage>
</organism>
<dbReference type="EMBL" id="GBXM01052623">
    <property type="protein sequence ID" value="JAH55954.1"/>
    <property type="molecule type" value="Transcribed_RNA"/>
</dbReference>
<accession>A0A0E9TQG1</accession>
<evidence type="ECO:0000313" key="1">
    <source>
        <dbReference type="EMBL" id="JAH55954.1"/>
    </source>
</evidence>
<proteinExistence type="predicted"/>
<reference evidence="1" key="2">
    <citation type="journal article" date="2015" name="Fish Shellfish Immunol.">
        <title>Early steps in the European eel (Anguilla anguilla)-Vibrio vulnificus interaction in the gills: Role of the RtxA13 toxin.</title>
        <authorList>
            <person name="Callol A."/>
            <person name="Pajuelo D."/>
            <person name="Ebbesson L."/>
            <person name="Teles M."/>
            <person name="MacKenzie S."/>
            <person name="Amaro C."/>
        </authorList>
    </citation>
    <scope>NUCLEOTIDE SEQUENCE</scope>
</reference>
<dbReference type="AlphaFoldDB" id="A0A0E9TQG1"/>